<dbReference type="Gene3D" id="2.40.70.10">
    <property type="entry name" value="Acid Proteases"/>
    <property type="match status" value="1"/>
</dbReference>
<keyword evidence="3" id="KW-1185">Reference proteome</keyword>
<evidence type="ECO:0000313" key="2">
    <source>
        <dbReference type="EMBL" id="CAH3031329.1"/>
    </source>
</evidence>
<evidence type="ECO:0000256" key="1">
    <source>
        <dbReference type="SAM" id="MobiDB-lite"/>
    </source>
</evidence>
<feature type="compositionally biased region" description="Basic residues" evidence="1">
    <location>
        <begin position="513"/>
        <end position="524"/>
    </location>
</feature>
<organism evidence="2 3">
    <name type="scientific">Pocillopora meandrina</name>
    <dbReference type="NCBI Taxonomy" id="46732"/>
    <lineage>
        <taxon>Eukaryota</taxon>
        <taxon>Metazoa</taxon>
        <taxon>Cnidaria</taxon>
        <taxon>Anthozoa</taxon>
        <taxon>Hexacorallia</taxon>
        <taxon>Scleractinia</taxon>
        <taxon>Astrocoeniina</taxon>
        <taxon>Pocilloporidae</taxon>
        <taxon>Pocillopora</taxon>
    </lineage>
</organism>
<feature type="region of interest" description="Disordered" evidence="1">
    <location>
        <begin position="143"/>
        <end position="163"/>
    </location>
</feature>
<proteinExistence type="predicted"/>
<dbReference type="Proteomes" id="UP001159428">
    <property type="component" value="Unassembled WGS sequence"/>
</dbReference>
<dbReference type="AlphaFoldDB" id="A0AAU9VMR3"/>
<feature type="compositionally biased region" description="Acidic residues" evidence="1">
    <location>
        <begin position="206"/>
        <end position="220"/>
    </location>
</feature>
<feature type="region of interest" description="Disordered" evidence="1">
    <location>
        <begin position="204"/>
        <end position="227"/>
    </location>
</feature>
<protein>
    <submittedName>
        <fullName evidence="2">Uncharacterized protein</fullName>
    </submittedName>
</protein>
<dbReference type="EMBL" id="CALNXJ010000001">
    <property type="protein sequence ID" value="CAH3031329.1"/>
    <property type="molecule type" value="Genomic_DNA"/>
</dbReference>
<feature type="region of interest" description="Disordered" evidence="1">
    <location>
        <begin position="513"/>
        <end position="535"/>
    </location>
</feature>
<accession>A0AAU9VMR3</accession>
<evidence type="ECO:0000313" key="3">
    <source>
        <dbReference type="Proteomes" id="UP001159428"/>
    </source>
</evidence>
<reference evidence="2 3" key="1">
    <citation type="submission" date="2022-05" db="EMBL/GenBank/DDBJ databases">
        <authorList>
            <consortium name="Genoscope - CEA"/>
            <person name="William W."/>
        </authorList>
    </citation>
    <scope>NUCLEOTIDE SEQUENCE [LARGE SCALE GENOMIC DNA]</scope>
</reference>
<gene>
    <name evidence="2" type="ORF">PMEA_00000013</name>
</gene>
<sequence length="535" mass="59726">MLGQIANYCPIISRNTLVKNSTSPEFIWQTIRQHFGFQVTGVQFIDFSAIHLAADERPEDLYQRLTAFVEDSLLRANGLTHNGQAVQEDEELTPTLENFLVLTWLRLIHPSLPRLALNSLLEEIHTSDDARILRAAVADDFRRPRQSNRGVPRARPRQPRQDKVCPLCKQAGRSMTNHFLSQCTFLPDSDRRFMVKARQIAGILDNDQEIETSPDSDSPDPDTTLPGPDMVAYRVQTRQSPYMDVFHDHRVVRVTLDSGATGNMIRRSTAKHLGCPIISSAQSVQQADGSSQLQVIGEILWPGEFMEVRLPGDAPSDSECALEPRIDAPSAHNLKPSQLWPQPGVVSSVARAIQFLTYQAYPALSKRHEHFCQVIPVFEPPSPIITPTYCSAPVAALQSFIGAYKVLSRVIPRCSSYLTPLDAITAGRTSQESITWSDNFASRNAAPCENETCQICLFIASTRDSVVRAATVQDILQGNARLPFTSRPAWLAIQSECPDLRCPHARTPCPRHKTFQEAHKHKGRQTLSAGRLNRK</sequence>
<comment type="caution">
    <text evidence="2">The sequence shown here is derived from an EMBL/GenBank/DDBJ whole genome shotgun (WGS) entry which is preliminary data.</text>
</comment>
<name>A0AAU9VMR3_9CNID</name>
<dbReference type="InterPro" id="IPR021109">
    <property type="entry name" value="Peptidase_aspartic_dom_sf"/>
</dbReference>
<dbReference type="CDD" id="cd00303">
    <property type="entry name" value="retropepsin_like"/>
    <property type="match status" value="1"/>
</dbReference>